<dbReference type="Pfam" id="PF07228">
    <property type="entry name" value="SpoIIE"/>
    <property type="match status" value="1"/>
</dbReference>
<name>A0A1M6CU56_9FIRM</name>
<keyword evidence="2" id="KW-1133">Transmembrane helix</keyword>
<dbReference type="InterPro" id="IPR036457">
    <property type="entry name" value="PPM-type-like_dom_sf"/>
</dbReference>
<dbReference type="EMBL" id="FQYW01000009">
    <property type="protein sequence ID" value="SHI64324.1"/>
    <property type="molecule type" value="Genomic_DNA"/>
</dbReference>
<evidence type="ECO:0000259" key="3">
    <source>
        <dbReference type="PROSITE" id="PS50885"/>
    </source>
</evidence>
<dbReference type="Gene3D" id="6.10.340.10">
    <property type="match status" value="1"/>
</dbReference>
<dbReference type="InterPro" id="IPR001932">
    <property type="entry name" value="PPM-type_phosphatase-like_dom"/>
</dbReference>
<sequence>MKDIFSYLSGGKENSILHKLIRILLGSNLIIIFVLGIIAFYGLVSALHQAEEMGQSIGNTSYQDSSQLLVRQRGEELLYIARYNAKIIQLIIDGEGHGSINNSMEKLRDVIDDIHLSNSGFCFALNKQGKVVLSSQARAYEAGDALELAVDMKDDIRESDSASLAHIAQEMCLGHSGVQLVFIDKKDYYVAYTPIENTGWSVATVFEKNQVIAPIEENRDNIYALTKDKLADMKGHIILISIFMVAVLLMLLFFVIYEGKKLSKRFVASILKLADSVREISKKAVIGSLSASGELPEGDKKLFDGSFSNRVDIRTGDEIEELANCFNIMTDELEGYMDNLTAATAEKERISTELNLAQDIQNGVLPHKFPPFPEHKEFLLHASMHSAKEVGGDFYDFYMVDDNHLAVTIADVSGKGVGAAIFMAISKTMLKNLILGGQNRPLEDIISQANNQLKEDNTARMFVTAFIGILDIRTGLFEFVNGGHNPSLIYEKEKGAFRYLDVESNFVLAGRKNISYVSQSTILKPGDSLFLYTDGVTEAMNNKDELYGEERLLSQLNCSKNADEPQSLLEEISKSVAAFVGDAEQSDDITMLALTYFGPVWEK</sequence>
<dbReference type="Gene3D" id="3.60.40.10">
    <property type="entry name" value="PPM-type phosphatase domain"/>
    <property type="match status" value="1"/>
</dbReference>
<evidence type="ECO:0000256" key="1">
    <source>
        <dbReference type="ARBA" id="ARBA00022801"/>
    </source>
</evidence>
<dbReference type="InterPro" id="IPR003660">
    <property type="entry name" value="HAMP_dom"/>
</dbReference>
<dbReference type="SUPFAM" id="SSF81606">
    <property type="entry name" value="PP2C-like"/>
    <property type="match status" value="1"/>
</dbReference>
<keyword evidence="2" id="KW-0812">Transmembrane</keyword>
<organism evidence="4 5">
    <name type="scientific">Anaerovibrio lipolyticus DSM 3074</name>
    <dbReference type="NCBI Taxonomy" id="1120997"/>
    <lineage>
        <taxon>Bacteria</taxon>
        <taxon>Bacillati</taxon>
        <taxon>Bacillota</taxon>
        <taxon>Negativicutes</taxon>
        <taxon>Selenomonadales</taxon>
        <taxon>Selenomonadaceae</taxon>
        <taxon>Anaerovibrio</taxon>
    </lineage>
</organism>
<dbReference type="PANTHER" id="PTHR43156">
    <property type="entry name" value="STAGE II SPORULATION PROTEIN E-RELATED"/>
    <property type="match status" value="1"/>
</dbReference>
<proteinExistence type="predicted"/>
<feature type="transmembrane region" description="Helical" evidence="2">
    <location>
        <begin position="20"/>
        <end position="44"/>
    </location>
</feature>
<dbReference type="AlphaFoldDB" id="A0A1M6CU56"/>
<gene>
    <name evidence="4" type="ORF">SAMN02745671_01210</name>
</gene>
<dbReference type="InterPro" id="IPR052016">
    <property type="entry name" value="Bact_Sigma-Reg"/>
</dbReference>
<dbReference type="GO" id="GO:0016791">
    <property type="term" value="F:phosphatase activity"/>
    <property type="evidence" value="ECO:0007669"/>
    <property type="project" value="TreeGrafter"/>
</dbReference>
<evidence type="ECO:0000313" key="5">
    <source>
        <dbReference type="Proteomes" id="UP000191240"/>
    </source>
</evidence>
<keyword evidence="1" id="KW-0378">Hydrolase</keyword>
<reference evidence="4 5" key="1">
    <citation type="submission" date="2016-11" db="EMBL/GenBank/DDBJ databases">
        <authorList>
            <person name="Jaros S."/>
            <person name="Januszkiewicz K."/>
            <person name="Wedrychowicz H."/>
        </authorList>
    </citation>
    <scope>NUCLEOTIDE SEQUENCE [LARGE SCALE GENOMIC DNA]</scope>
    <source>
        <strain evidence="4 5">DSM 3074</strain>
    </source>
</reference>
<feature type="transmembrane region" description="Helical" evidence="2">
    <location>
        <begin position="237"/>
        <end position="257"/>
    </location>
</feature>
<dbReference type="SMART" id="SM00331">
    <property type="entry name" value="PP2C_SIG"/>
    <property type="match status" value="1"/>
</dbReference>
<evidence type="ECO:0000256" key="2">
    <source>
        <dbReference type="SAM" id="Phobius"/>
    </source>
</evidence>
<evidence type="ECO:0000313" key="4">
    <source>
        <dbReference type="EMBL" id="SHI64324.1"/>
    </source>
</evidence>
<dbReference type="SMART" id="SM00304">
    <property type="entry name" value="HAMP"/>
    <property type="match status" value="1"/>
</dbReference>
<dbReference type="PANTHER" id="PTHR43156:SF2">
    <property type="entry name" value="STAGE II SPORULATION PROTEIN E"/>
    <property type="match status" value="1"/>
</dbReference>
<dbReference type="OrthoDB" id="311592at2"/>
<dbReference type="PROSITE" id="PS50885">
    <property type="entry name" value="HAMP"/>
    <property type="match status" value="1"/>
</dbReference>
<dbReference type="RefSeq" id="WP_052211969.1">
    <property type="nucleotide sequence ID" value="NZ_FQYW01000009.1"/>
</dbReference>
<dbReference type="SUPFAM" id="SSF158472">
    <property type="entry name" value="HAMP domain-like"/>
    <property type="match status" value="1"/>
</dbReference>
<dbReference type="Gene3D" id="3.30.450.20">
    <property type="entry name" value="PAS domain"/>
    <property type="match status" value="1"/>
</dbReference>
<protein>
    <submittedName>
        <fullName evidence="4">Stage II sporulation protein E (SpoIIE)</fullName>
    </submittedName>
</protein>
<accession>A0A1M6CU56</accession>
<feature type="domain" description="HAMP" evidence="3">
    <location>
        <begin position="304"/>
        <end position="338"/>
    </location>
</feature>
<dbReference type="Proteomes" id="UP000191240">
    <property type="component" value="Unassembled WGS sequence"/>
</dbReference>
<dbReference type="CDD" id="cd12912">
    <property type="entry name" value="PDC2_MCP_like"/>
    <property type="match status" value="1"/>
</dbReference>
<keyword evidence="2" id="KW-0472">Membrane</keyword>
<dbReference type="CDD" id="cd06225">
    <property type="entry name" value="HAMP"/>
    <property type="match status" value="1"/>
</dbReference>
<dbReference type="Pfam" id="PF00672">
    <property type="entry name" value="HAMP"/>
    <property type="match status" value="1"/>
</dbReference>
<dbReference type="GO" id="GO:0007165">
    <property type="term" value="P:signal transduction"/>
    <property type="evidence" value="ECO:0007669"/>
    <property type="project" value="InterPro"/>
</dbReference>
<dbReference type="GO" id="GO:0016020">
    <property type="term" value="C:membrane"/>
    <property type="evidence" value="ECO:0007669"/>
    <property type="project" value="InterPro"/>
</dbReference>